<gene>
    <name evidence="1" type="ordered locus">Isova_1122</name>
</gene>
<dbReference type="RefSeq" id="WP_013838289.1">
    <property type="nucleotide sequence ID" value="NC_015588.1"/>
</dbReference>
<dbReference type="EMBL" id="CP002810">
    <property type="protein sequence ID" value="AEG43897.1"/>
    <property type="molecule type" value="Genomic_DNA"/>
</dbReference>
<reference evidence="1 2" key="1">
    <citation type="submission" date="2011-05" db="EMBL/GenBank/DDBJ databases">
        <title>Complete sequence of Isoptericola variabilis 225.</title>
        <authorList>
            <consortium name="US DOE Joint Genome Institute"/>
            <person name="Lucas S."/>
            <person name="Han J."/>
            <person name="Lapidus A."/>
            <person name="Cheng J.-F."/>
            <person name="Goodwin L."/>
            <person name="Pitluck S."/>
            <person name="Peters L."/>
            <person name="Mikhailova N."/>
            <person name="Zeytun A."/>
            <person name="Han C."/>
            <person name="Tapia R."/>
            <person name="Land M."/>
            <person name="Hauser L."/>
            <person name="Kyrpides N."/>
            <person name="Ivanova N."/>
            <person name="Pagani I."/>
            <person name="Siebers A."/>
            <person name="Allgaier M."/>
            <person name="Thelen M."/>
            <person name="Hugenholtz P."/>
            <person name="Gladden J."/>
            <person name="Woyke T."/>
        </authorList>
    </citation>
    <scope>NUCLEOTIDE SEQUENCE [LARGE SCALE GENOMIC DNA]</scope>
    <source>
        <strain evidence="2">225</strain>
    </source>
</reference>
<dbReference type="HOGENOM" id="CLU_2219563_0_0_11"/>
<organism evidence="2">
    <name type="scientific">Isoptericola variabilis (strain 225)</name>
    <dbReference type="NCBI Taxonomy" id="743718"/>
    <lineage>
        <taxon>Bacteria</taxon>
        <taxon>Bacillati</taxon>
        <taxon>Actinomycetota</taxon>
        <taxon>Actinomycetes</taxon>
        <taxon>Micrococcales</taxon>
        <taxon>Promicromonosporaceae</taxon>
        <taxon>Isoptericola</taxon>
    </lineage>
</organism>
<keyword evidence="2" id="KW-1185">Reference proteome</keyword>
<evidence type="ECO:0000313" key="2">
    <source>
        <dbReference type="Proteomes" id="UP000009236"/>
    </source>
</evidence>
<dbReference type="eggNOG" id="ENOG5031ZEN">
    <property type="taxonomic scope" value="Bacteria"/>
</dbReference>
<evidence type="ECO:0000313" key="1">
    <source>
        <dbReference type="EMBL" id="AEG43897.1"/>
    </source>
</evidence>
<dbReference type="Proteomes" id="UP000009236">
    <property type="component" value="Chromosome"/>
</dbReference>
<dbReference type="KEGG" id="iva:Isova_1122"/>
<dbReference type="AlphaFoldDB" id="F6FRD6"/>
<accession>F6FRD6</accession>
<protein>
    <submittedName>
        <fullName evidence="1">Uncharacterized protein</fullName>
    </submittedName>
</protein>
<proteinExistence type="predicted"/>
<sequence length="106" mass="11672">MAFRRFYRRTFLKKRGHHAGAYVLADVSLERGMVSDDGTDVCAHLTVADCARTAVLQFDVHDRDTAANALHKARVLKTVVDGFVDALELAVAESGVTERSGKPSRR</sequence>
<name>F6FRD6_ISOV2</name>